<dbReference type="Proteomes" id="UP000317839">
    <property type="component" value="Unassembled WGS sequence"/>
</dbReference>
<dbReference type="EMBL" id="VIKR01000001">
    <property type="protein sequence ID" value="TQV77016.1"/>
    <property type="molecule type" value="Genomic_DNA"/>
</dbReference>
<dbReference type="SUPFAM" id="SSF69593">
    <property type="entry name" value="Glycerol-3-phosphate (1)-acyltransferase"/>
    <property type="match status" value="1"/>
</dbReference>
<dbReference type="Pfam" id="PF01553">
    <property type="entry name" value="Acyltransferase"/>
    <property type="match status" value="1"/>
</dbReference>
<evidence type="ECO:0000313" key="5">
    <source>
        <dbReference type="EMBL" id="TQV77016.1"/>
    </source>
</evidence>
<keyword evidence="6" id="KW-1185">Reference proteome</keyword>
<evidence type="ECO:0000256" key="2">
    <source>
        <dbReference type="ARBA" id="ARBA00022679"/>
    </source>
</evidence>
<dbReference type="PANTHER" id="PTHR10434:SF11">
    <property type="entry name" value="1-ACYL-SN-GLYCEROL-3-PHOSPHATE ACYLTRANSFERASE"/>
    <property type="match status" value="1"/>
</dbReference>
<name>A0A545TIL4_9GAMM</name>
<accession>A0A545TIL4</accession>
<dbReference type="SMART" id="SM00563">
    <property type="entry name" value="PlsC"/>
    <property type="match status" value="1"/>
</dbReference>
<keyword evidence="3 5" id="KW-0012">Acyltransferase</keyword>
<gene>
    <name evidence="5" type="ORF">FLL45_03425</name>
</gene>
<dbReference type="OrthoDB" id="9803968at2"/>
<evidence type="ECO:0000313" key="6">
    <source>
        <dbReference type="Proteomes" id="UP000317839"/>
    </source>
</evidence>
<dbReference type="AlphaFoldDB" id="A0A545TIL4"/>
<evidence type="ECO:0000256" key="3">
    <source>
        <dbReference type="ARBA" id="ARBA00023315"/>
    </source>
</evidence>
<dbReference type="GO" id="GO:0003841">
    <property type="term" value="F:1-acylglycerol-3-phosphate O-acyltransferase activity"/>
    <property type="evidence" value="ECO:0007669"/>
    <property type="project" value="TreeGrafter"/>
</dbReference>
<sequence>MLVGLTLSFIVALLLFIGHKNNQADWGHWGTNILDGLIRVYCRRFHRQGQQTIHIPDDPHVLLAPNHISGIDPFVLITATRRPIRFMIAKEEYDKPVLNWMFRAAGCIPVNRDGRVEKAFRSALRAIKAGELVSLFPQGGIHRHDLPREIIKPGIVRLSQLSDCHILPVRILGVGAPGTIAHSIIKRSNITFVEHPPVSPEQALDPGFREAMGGWLVGKRDKIV</sequence>
<comment type="caution">
    <text evidence="5">The sequence shown here is derived from an EMBL/GenBank/DDBJ whole genome shotgun (WGS) entry which is preliminary data.</text>
</comment>
<dbReference type="GO" id="GO:0006654">
    <property type="term" value="P:phosphatidic acid biosynthetic process"/>
    <property type="evidence" value="ECO:0007669"/>
    <property type="project" value="TreeGrafter"/>
</dbReference>
<protein>
    <submittedName>
        <fullName evidence="5">1-acyl-sn-glycerol-3-phosphate acyltransferase</fullName>
    </submittedName>
</protein>
<dbReference type="InterPro" id="IPR002123">
    <property type="entry name" value="Plipid/glycerol_acylTrfase"/>
</dbReference>
<dbReference type="PANTHER" id="PTHR10434">
    <property type="entry name" value="1-ACYL-SN-GLYCEROL-3-PHOSPHATE ACYLTRANSFERASE"/>
    <property type="match status" value="1"/>
</dbReference>
<evidence type="ECO:0000259" key="4">
    <source>
        <dbReference type="SMART" id="SM00563"/>
    </source>
</evidence>
<dbReference type="RefSeq" id="WP_142888376.1">
    <property type="nucleotide sequence ID" value="NZ_VIKR01000001.1"/>
</dbReference>
<keyword evidence="2 5" id="KW-0808">Transferase</keyword>
<reference evidence="5 6" key="1">
    <citation type="submission" date="2019-06" db="EMBL/GenBank/DDBJ databases">
        <title>Draft genome of Aliikangiella marina GYP-15.</title>
        <authorList>
            <person name="Wang G."/>
        </authorList>
    </citation>
    <scope>NUCLEOTIDE SEQUENCE [LARGE SCALE GENOMIC DNA]</scope>
    <source>
        <strain evidence="5 6">GYP-15</strain>
    </source>
</reference>
<evidence type="ECO:0000256" key="1">
    <source>
        <dbReference type="ARBA" id="ARBA00005189"/>
    </source>
</evidence>
<feature type="domain" description="Phospholipid/glycerol acyltransferase" evidence="4">
    <location>
        <begin position="61"/>
        <end position="174"/>
    </location>
</feature>
<organism evidence="5 6">
    <name type="scientific">Aliikangiella marina</name>
    <dbReference type="NCBI Taxonomy" id="1712262"/>
    <lineage>
        <taxon>Bacteria</taxon>
        <taxon>Pseudomonadati</taxon>
        <taxon>Pseudomonadota</taxon>
        <taxon>Gammaproteobacteria</taxon>
        <taxon>Oceanospirillales</taxon>
        <taxon>Pleioneaceae</taxon>
        <taxon>Aliikangiella</taxon>
    </lineage>
</organism>
<proteinExistence type="predicted"/>
<comment type="pathway">
    <text evidence="1">Lipid metabolism.</text>
</comment>
<dbReference type="CDD" id="cd07989">
    <property type="entry name" value="LPLAT_AGPAT-like"/>
    <property type="match status" value="1"/>
</dbReference>